<sequence length="76" mass="7915">MEDDKKIGTGGEPVNWGFMRPPSHLAIALHSFKALRVGRLCHFSSLLSQTGVTLLGAIKLPSSIGAASADCPAIVA</sequence>
<comment type="caution">
    <text evidence="1">The sequence shown here is derived from an EMBL/GenBank/DDBJ whole genome shotgun (WGS) entry which is preliminary data.</text>
</comment>
<keyword evidence="2" id="KW-1185">Reference proteome</keyword>
<protein>
    <submittedName>
        <fullName evidence="1">Uncharacterized protein</fullName>
    </submittedName>
</protein>
<accession>A0A448WR74</accession>
<gene>
    <name evidence="1" type="ORF">PXEA_LOCUS11603</name>
</gene>
<proteinExistence type="predicted"/>
<dbReference type="Proteomes" id="UP000784294">
    <property type="component" value="Unassembled WGS sequence"/>
</dbReference>
<dbReference type="EMBL" id="CAAALY010035902">
    <property type="protein sequence ID" value="VEL18163.1"/>
    <property type="molecule type" value="Genomic_DNA"/>
</dbReference>
<dbReference type="AlphaFoldDB" id="A0A448WR74"/>
<organism evidence="1 2">
    <name type="scientific">Protopolystoma xenopodis</name>
    <dbReference type="NCBI Taxonomy" id="117903"/>
    <lineage>
        <taxon>Eukaryota</taxon>
        <taxon>Metazoa</taxon>
        <taxon>Spiralia</taxon>
        <taxon>Lophotrochozoa</taxon>
        <taxon>Platyhelminthes</taxon>
        <taxon>Monogenea</taxon>
        <taxon>Polyopisthocotylea</taxon>
        <taxon>Polystomatidea</taxon>
        <taxon>Polystomatidae</taxon>
        <taxon>Protopolystoma</taxon>
    </lineage>
</organism>
<evidence type="ECO:0000313" key="2">
    <source>
        <dbReference type="Proteomes" id="UP000784294"/>
    </source>
</evidence>
<name>A0A448WR74_9PLAT</name>
<reference evidence="1" key="1">
    <citation type="submission" date="2018-11" db="EMBL/GenBank/DDBJ databases">
        <authorList>
            <consortium name="Pathogen Informatics"/>
        </authorList>
    </citation>
    <scope>NUCLEOTIDE SEQUENCE</scope>
</reference>
<evidence type="ECO:0000313" key="1">
    <source>
        <dbReference type="EMBL" id="VEL18163.1"/>
    </source>
</evidence>